<dbReference type="InterPro" id="IPR029056">
    <property type="entry name" value="Ribokinase-like"/>
</dbReference>
<evidence type="ECO:0000256" key="1">
    <source>
        <dbReference type="ARBA" id="ARBA00022679"/>
    </source>
</evidence>
<evidence type="ECO:0000313" key="5">
    <source>
        <dbReference type="Proteomes" id="UP000216133"/>
    </source>
</evidence>
<dbReference type="Gene3D" id="3.40.1190.20">
    <property type="match status" value="1"/>
</dbReference>
<dbReference type="GO" id="GO:0005829">
    <property type="term" value="C:cytosol"/>
    <property type="evidence" value="ECO:0007669"/>
    <property type="project" value="TreeGrafter"/>
</dbReference>
<dbReference type="PANTHER" id="PTHR46566:SF2">
    <property type="entry name" value="ATP-DEPENDENT 6-PHOSPHOFRUCTOKINASE ISOZYME 2"/>
    <property type="match status" value="1"/>
</dbReference>
<dbReference type="AlphaFoldDB" id="A0A268R4E7"/>
<accession>A0A268R4E7</accession>
<dbReference type="InterPro" id="IPR011611">
    <property type="entry name" value="PfkB_dom"/>
</dbReference>
<feature type="non-terminal residue" evidence="4">
    <location>
        <position position="1"/>
    </location>
</feature>
<evidence type="ECO:0000256" key="2">
    <source>
        <dbReference type="ARBA" id="ARBA00022777"/>
    </source>
</evidence>
<dbReference type="EMBL" id="NPBS01000527">
    <property type="protein sequence ID" value="PAF15022.1"/>
    <property type="molecule type" value="Genomic_DNA"/>
</dbReference>
<dbReference type="Pfam" id="PF00294">
    <property type="entry name" value="PfkB"/>
    <property type="match status" value="1"/>
</dbReference>
<comment type="caution">
    <text evidence="4">The sequence shown here is derived from an EMBL/GenBank/DDBJ whole genome shotgun (WGS) entry which is preliminary data.</text>
</comment>
<protein>
    <submittedName>
        <fullName evidence="4">Sugar kinase</fullName>
    </submittedName>
</protein>
<keyword evidence="2 4" id="KW-0418">Kinase</keyword>
<dbReference type="InterPro" id="IPR002173">
    <property type="entry name" value="Carboh/pur_kinase_PfkB_CS"/>
</dbReference>
<gene>
    <name evidence="4" type="ORF">CHH61_24335</name>
</gene>
<sequence length="84" mass="8816">FFKAAQEMINKGVEKVVISRGDKGLIYFTNTGEAGVQLPPKVKIADVTGAGDSLVSGIIFAHLKGLSTEDACKIGMSCSMLALQ</sequence>
<evidence type="ECO:0000313" key="4">
    <source>
        <dbReference type="EMBL" id="PAF15022.1"/>
    </source>
</evidence>
<name>A0A268R4E7_SHOCL</name>
<feature type="non-terminal residue" evidence="4">
    <location>
        <position position="84"/>
    </location>
</feature>
<dbReference type="RefSeq" id="WP_217988906.1">
    <property type="nucleotide sequence ID" value="NZ_NPBS01000527.1"/>
</dbReference>
<dbReference type="Proteomes" id="UP000216133">
    <property type="component" value="Unassembled WGS sequence"/>
</dbReference>
<organism evidence="4 5">
    <name type="scientific">Shouchella clausii</name>
    <name type="common">Alkalihalobacillus clausii</name>
    <dbReference type="NCBI Taxonomy" id="79880"/>
    <lineage>
        <taxon>Bacteria</taxon>
        <taxon>Bacillati</taxon>
        <taxon>Bacillota</taxon>
        <taxon>Bacilli</taxon>
        <taxon>Bacillales</taxon>
        <taxon>Bacillaceae</taxon>
        <taxon>Shouchella</taxon>
    </lineage>
</organism>
<reference evidence="4 5" key="1">
    <citation type="submission" date="2017-07" db="EMBL/GenBank/DDBJ databases">
        <title>Isolation and whole genome analysis of endospore-forming bacteria from heroin.</title>
        <authorList>
            <person name="Kalinowski J."/>
            <person name="Ahrens B."/>
            <person name="Al-Dilaimi A."/>
            <person name="Winkler A."/>
            <person name="Wibberg D."/>
            <person name="Schleenbecker U."/>
            <person name="Ruckert C."/>
            <person name="Wolfel R."/>
            <person name="Grass G."/>
        </authorList>
    </citation>
    <scope>NUCLEOTIDE SEQUENCE [LARGE SCALE GENOMIC DNA]</scope>
    <source>
        <strain evidence="4 5">7523-2</strain>
    </source>
</reference>
<keyword evidence="1" id="KW-0808">Transferase</keyword>
<dbReference type="PROSITE" id="PS00584">
    <property type="entry name" value="PFKB_KINASES_2"/>
    <property type="match status" value="1"/>
</dbReference>
<dbReference type="PANTHER" id="PTHR46566">
    <property type="entry name" value="1-PHOSPHOFRUCTOKINASE-RELATED"/>
    <property type="match status" value="1"/>
</dbReference>
<proteinExistence type="predicted"/>
<feature type="domain" description="Carbohydrate kinase PfkB" evidence="3">
    <location>
        <begin position="3"/>
        <end position="84"/>
    </location>
</feature>
<evidence type="ECO:0000259" key="3">
    <source>
        <dbReference type="Pfam" id="PF00294"/>
    </source>
</evidence>
<dbReference type="GO" id="GO:0008443">
    <property type="term" value="F:phosphofructokinase activity"/>
    <property type="evidence" value="ECO:0007669"/>
    <property type="project" value="TreeGrafter"/>
</dbReference>
<dbReference type="SUPFAM" id="SSF53613">
    <property type="entry name" value="Ribokinase-like"/>
    <property type="match status" value="1"/>
</dbReference>